<organism evidence="1 2">
    <name type="scientific">Candidatus Avoscillospira stercorigallinarum</name>
    <dbReference type="NCBI Taxonomy" id="2840708"/>
    <lineage>
        <taxon>Bacteria</taxon>
        <taxon>Bacillati</taxon>
        <taxon>Bacillota</taxon>
        <taxon>Clostridia</taxon>
        <taxon>Eubacteriales</taxon>
        <taxon>Oscillospiraceae</taxon>
        <taxon>Oscillospiraceae incertae sedis</taxon>
        <taxon>Candidatus Avoscillospira</taxon>
    </lineage>
</organism>
<gene>
    <name evidence="1" type="ORF">IAA67_04235</name>
</gene>
<accession>A0A9D0Z7X3</accession>
<evidence type="ECO:0000313" key="2">
    <source>
        <dbReference type="Proteomes" id="UP000886874"/>
    </source>
</evidence>
<dbReference type="Proteomes" id="UP000886874">
    <property type="component" value="Unassembled WGS sequence"/>
</dbReference>
<proteinExistence type="predicted"/>
<dbReference type="NCBIfam" id="NF041770">
    <property type="entry name" value="CFI_box_CTERM"/>
    <property type="match status" value="1"/>
</dbReference>
<sequence>MAHNALIKGVCPKCGEMLEIPGHLKQFSCLYCGARLSPAEILAELAGPATAPAVDGETAYRFYCDHILEAIVNYPGIERQLTKGEFDPAFQRYSSGIGETFRMLNTAISAGTAAEDQAAVKFLDQLETHWRSLSKWSLPINRTGIVETDKFVIAIFLVPAVRRMALPCSETFCVALREEWARRHPKSSFNLGDYDSIVSGFRKKYFGLCFITTAVCRGTGKADDCEELNAFRNFRDGYLRSCPDGPALIDEYYDIAPGIVLRLDLSPDRDRRYEDLRQEYLLPCYRDLQAGRLAQCKERYVEMVRSLEQEFLH</sequence>
<protein>
    <submittedName>
        <fullName evidence="1">Uncharacterized protein</fullName>
    </submittedName>
</protein>
<comment type="caution">
    <text evidence="1">The sequence shown here is derived from an EMBL/GenBank/DDBJ whole genome shotgun (WGS) entry which is preliminary data.</text>
</comment>
<evidence type="ECO:0000313" key="1">
    <source>
        <dbReference type="EMBL" id="HIQ69523.1"/>
    </source>
</evidence>
<dbReference type="EMBL" id="DVFN01000064">
    <property type="protein sequence ID" value="HIQ69523.1"/>
    <property type="molecule type" value="Genomic_DNA"/>
</dbReference>
<reference evidence="1" key="1">
    <citation type="submission" date="2020-10" db="EMBL/GenBank/DDBJ databases">
        <authorList>
            <person name="Gilroy R."/>
        </authorList>
    </citation>
    <scope>NUCLEOTIDE SEQUENCE</scope>
    <source>
        <strain evidence="1">ChiSjej2B20-13462</strain>
    </source>
</reference>
<reference evidence="1" key="2">
    <citation type="journal article" date="2021" name="PeerJ">
        <title>Extensive microbial diversity within the chicken gut microbiome revealed by metagenomics and culture.</title>
        <authorList>
            <person name="Gilroy R."/>
            <person name="Ravi A."/>
            <person name="Getino M."/>
            <person name="Pursley I."/>
            <person name="Horton D.L."/>
            <person name="Alikhan N.F."/>
            <person name="Baker D."/>
            <person name="Gharbi K."/>
            <person name="Hall N."/>
            <person name="Watson M."/>
            <person name="Adriaenssens E.M."/>
            <person name="Foster-Nyarko E."/>
            <person name="Jarju S."/>
            <person name="Secka A."/>
            <person name="Antonio M."/>
            <person name="Oren A."/>
            <person name="Chaudhuri R.R."/>
            <person name="La Ragione R."/>
            <person name="Hildebrand F."/>
            <person name="Pallen M.J."/>
        </authorList>
    </citation>
    <scope>NUCLEOTIDE SEQUENCE</scope>
    <source>
        <strain evidence="1">ChiSjej2B20-13462</strain>
    </source>
</reference>
<name>A0A9D0Z7X3_9FIRM</name>
<dbReference type="InterPro" id="IPR049886">
    <property type="entry name" value="CFI_box_CTERM_dom"/>
</dbReference>
<dbReference type="AlphaFoldDB" id="A0A9D0Z7X3"/>